<evidence type="ECO:0000313" key="2">
    <source>
        <dbReference type="Proteomes" id="UP001157961"/>
    </source>
</evidence>
<accession>A0ABY1NMX9</accession>
<keyword evidence="2" id="KW-1185">Reference proteome</keyword>
<sequence length="181" mass="20612">MQTAYILNPENQICRTEGPWDEFALQNDGAEAIEDKVVGHSIWNFTVGFEVQSFLNAVFFFVRRSGAMFETKYRCDSSDSQRLFSMAVSPIADGGVRVDHELLRQFEPQPAGKLAVLEHHRCFNRCSMCCHFKVGNEWIDPFATPEEAFFPKSHTICPSCKNSARESLGIIIDFPRHSRSE</sequence>
<evidence type="ECO:0000313" key="1">
    <source>
        <dbReference type="EMBL" id="SMP13438.1"/>
    </source>
</evidence>
<organism evidence="1 2">
    <name type="scientific">Shimia sagamensis</name>
    <dbReference type="NCBI Taxonomy" id="1566352"/>
    <lineage>
        <taxon>Bacteria</taxon>
        <taxon>Pseudomonadati</taxon>
        <taxon>Pseudomonadota</taxon>
        <taxon>Alphaproteobacteria</taxon>
        <taxon>Rhodobacterales</taxon>
        <taxon>Roseobacteraceae</taxon>
    </lineage>
</organism>
<protein>
    <submittedName>
        <fullName evidence="1">Uncharacterized protein</fullName>
    </submittedName>
</protein>
<dbReference type="Proteomes" id="UP001157961">
    <property type="component" value="Unassembled WGS sequence"/>
</dbReference>
<gene>
    <name evidence="1" type="ORF">SAMN06265373_102494</name>
</gene>
<dbReference type="RefSeq" id="WP_283425229.1">
    <property type="nucleotide sequence ID" value="NZ_FXTY01000002.1"/>
</dbReference>
<name>A0ABY1NMX9_9RHOB</name>
<proteinExistence type="predicted"/>
<reference evidence="1 2" key="1">
    <citation type="submission" date="2017-05" db="EMBL/GenBank/DDBJ databases">
        <authorList>
            <person name="Varghese N."/>
            <person name="Submissions S."/>
        </authorList>
    </citation>
    <scope>NUCLEOTIDE SEQUENCE [LARGE SCALE GENOMIC DNA]</scope>
    <source>
        <strain evidence="1 2">DSM 29734</strain>
    </source>
</reference>
<comment type="caution">
    <text evidence="1">The sequence shown here is derived from an EMBL/GenBank/DDBJ whole genome shotgun (WGS) entry which is preliminary data.</text>
</comment>
<dbReference type="EMBL" id="FXTY01000002">
    <property type="protein sequence ID" value="SMP13438.1"/>
    <property type="molecule type" value="Genomic_DNA"/>
</dbReference>